<dbReference type="SUPFAM" id="SSF81383">
    <property type="entry name" value="F-box domain"/>
    <property type="match status" value="1"/>
</dbReference>
<dbReference type="RefSeq" id="XP_020437588.1">
    <property type="nucleotide sequence ID" value="XM_020572445.1"/>
</dbReference>
<dbReference type="Proteomes" id="UP000001396">
    <property type="component" value="Unassembled WGS sequence"/>
</dbReference>
<keyword evidence="5" id="KW-1185">Reference proteome</keyword>
<dbReference type="Gene3D" id="2.120.10.80">
    <property type="entry name" value="Kelch-type beta propeller"/>
    <property type="match status" value="2"/>
</dbReference>
<dbReference type="SUPFAM" id="SSF117281">
    <property type="entry name" value="Kelch motif"/>
    <property type="match status" value="1"/>
</dbReference>
<dbReference type="InParanoid" id="D3AZ97"/>
<dbReference type="Pfam" id="PF24681">
    <property type="entry name" value="Kelch_KLHDC2_KLHL20_DRC7"/>
    <property type="match status" value="1"/>
</dbReference>
<evidence type="ECO:0000256" key="2">
    <source>
        <dbReference type="ARBA" id="ARBA00022737"/>
    </source>
</evidence>
<dbReference type="AlphaFoldDB" id="D3AZ97"/>
<evidence type="ECO:0000256" key="1">
    <source>
        <dbReference type="ARBA" id="ARBA00022441"/>
    </source>
</evidence>
<dbReference type="InterPro" id="IPR006652">
    <property type="entry name" value="Kelch_1"/>
</dbReference>
<dbReference type="GeneID" id="31356965"/>
<dbReference type="STRING" id="670386.D3AZ97"/>
<comment type="caution">
    <text evidence="4">The sequence shown here is derived from an EMBL/GenBank/DDBJ whole genome shotgun (WGS) entry which is preliminary data.</text>
</comment>
<evidence type="ECO:0000259" key="3">
    <source>
        <dbReference type="Pfam" id="PF12937"/>
    </source>
</evidence>
<keyword evidence="2" id="KW-0677">Repeat</keyword>
<evidence type="ECO:0000313" key="4">
    <source>
        <dbReference type="EMBL" id="EFA85480.1"/>
    </source>
</evidence>
<proteinExistence type="predicted"/>
<dbReference type="InterPro" id="IPR015915">
    <property type="entry name" value="Kelch-typ_b-propeller"/>
</dbReference>
<dbReference type="PANTHER" id="PTHR46093">
    <property type="entry name" value="ACYL-COA-BINDING DOMAIN-CONTAINING PROTEIN 5"/>
    <property type="match status" value="1"/>
</dbReference>
<reference evidence="4 5" key="1">
    <citation type="journal article" date="2011" name="Genome Res.">
        <title>Phylogeny-wide analysis of social amoeba genomes highlights ancient origins for complex intercellular communication.</title>
        <authorList>
            <person name="Heidel A.J."/>
            <person name="Lawal H.M."/>
            <person name="Felder M."/>
            <person name="Schilde C."/>
            <person name="Helps N.R."/>
            <person name="Tunggal B."/>
            <person name="Rivero F."/>
            <person name="John U."/>
            <person name="Schleicher M."/>
            <person name="Eichinger L."/>
            <person name="Platzer M."/>
            <person name="Noegel A.A."/>
            <person name="Schaap P."/>
            <person name="Gloeckner G."/>
        </authorList>
    </citation>
    <scope>NUCLEOTIDE SEQUENCE [LARGE SCALE GENOMIC DNA]</scope>
    <source>
        <strain evidence="5">ATCC 26659 / Pp 5 / PN500</strain>
    </source>
</reference>
<dbReference type="Pfam" id="PF12937">
    <property type="entry name" value="F-box-like"/>
    <property type="match status" value="1"/>
</dbReference>
<organism evidence="4 5">
    <name type="scientific">Heterostelium pallidum (strain ATCC 26659 / Pp 5 / PN500)</name>
    <name type="common">Cellular slime mold</name>
    <name type="synonym">Polysphondylium pallidum</name>
    <dbReference type="NCBI Taxonomy" id="670386"/>
    <lineage>
        <taxon>Eukaryota</taxon>
        <taxon>Amoebozoa</taxon>
        <taxon>Evosea</taxon>
        <taxon>Eumycetozoa</taxon>
        <taxon>Dictyostelia</taxon>
        <taxon>Acytosteliales</taxon>
        <taxon>Acytosteliaceae</taxon>
        <taxon>Heterostelium</taxon>
    </lineage>
</organism>
<dbReference type="EMBL" id="ADBJ01000007">
    <property type="protein sequence ID" value="EFA85480.1"/>
    <property type="molecule type" value="Genomic_DNA"/>
</dbReference>
<accession>D3AZ97</accession>
<dbReference type="PANTHER" id="PTHR46093:SF18">
    <property type="entry name" value="FIBRONECTIN TYPE-III DOMAIN-CONTAINING PROTEIN"/>
    <property type="match status" value="1"/>
</dbReference>
<evidence type="ECO:0000313" key="5">
    <source>
        <dbReference type="Proteomes" id="UP000001396"/>
    </source>
</evidence>
<dbReference type="InterPro" id="IPR036047">
    <property type="entry name" value="F-box-like_dom_sf"/>
</dbReference>
<name>D3AZ97_HETP5</name>
<dbReference type="OMA" id="AVCWRKF"/>
<dbReference type="InterPro" id="IPR001810">
    <property type="entry name" value="F-box_dom"/>
</dbReference>
<gene>
    <name evidence="4" type="ORF">PPL_01437</name>
</gene>
<keyword evidence="1" id="KW-0880">Kelch repeat</keyword>
<sequence length="499" mass="56120">MKSILSKLRKKTSPCTSPILVPASPQLIGLTKKINSPEFYSFSLDGSGSRPAASLCGDIDSFSLDCDIGMMKPLSLGGELDDCEGGAVDQSGFECFNELGVEVKMHIISFLSYKDLISLSECSKEMFSFTHDRLLWINLFQITGWELPTYIKSNLHFNLIQYYQTKSNLTSKDALIWKSNSNSTGSVPTKRYKHTSITYKHYVIFIGGQETNTKRFSEIIYYNTKTNTYNSPSVKGDIPNFSRHTSRVIKNKVFIFGGFNGAGTYYNLAIYNLESKRWCNINQSMVSGDIPEPRSNHTSAVVGNRYYIFSGNNTADDGQYRVLDDFFYLDTKTLCWHRVSNATGELPCGRGGHAMETIDGKIYLFGGGVWSPNGGWAKRFNDVYIYDPETNYWSKPTINGDLPVTSTFCSSFVYGRYLMLFGGGCHKTNRVTNTTYALDTVAMRWHKLQNPDNSEDPRPRDMASASIINNQVYLYGGYSSGAIDYCDHITLNFKPLNSY</sequence>
<protein>
    <recommendedName>
        <fullName evidence="3">F-box domain-containing protein</fullName>
    </recommendedName>
</protein>
<dbReference type="SMART" id="SM00612">
    <property type="entry name" value="Kelch"/>
    <property type="match status" value="2"/>
</dbReference>
<dbReference type="Pfam" id="PF01344">
    <property type="entry name" value="Kelch_1"/>
    <property type="match status" value="1"/>
</dbReference>
<feature type="domain" description="F-box" evidence="3">
    <location>
        <begin position="101"/>
        <end position="141"/>
    </location>
</feature>
<dbReference type="Gene3D" id="1.20.1280.50">
    <property type="match status" value="1"/>
</dbReference>